<dbReference type="Gene3D" id="1.10.10.10">
    <property type="entry name" value="Winged helix-like DNA-binding domain superfamily/Winged helix DNA-binding domain"/>
    <property type="match status" value="1"/>
</dbReference>
<dbReference type="InterPro" id="IPR052526">
    <property type="entry name" value="HTH-type_Bedaq_tolerance"/>
</dbReference>
<dbReference type="PANTHER" id="PTHR39515">
    <property type="entry name" value="CONSERVED PROTEIN"/>
    <property type="match status" value="1"/>
</dbReference>
<gene>
    <name evidence="5" type="ORF">ACFFVI_05585</name>
</gene>
<keyword evidence="2" id="KW-0238">DNA-binding</keyword>
<dbReference type="Pfam" id="PF12802">
    <property type="entry name" value="MarR_2"/>
    <property type="match status" value="1"/>
</dbReference>
<reference evidence="5 6" key="1">
    <citation type="submission" date="2024-09" db="EMBL/GenBank/DDBJ databases">
        <authorList>
            <person name="Sun Q."/>
            <person name="Mori K."/>
        </authorList>
    </citation>
    <scope>NUCLEOTIDE SEQUENCE [LARGE SCALE GENOMIC DNA]</scope>
    <source>
        <strain evidence="5 6">TISTR 1856</strain>
    </source>
</reference>
<dbReference type="SMART" id="SM00347">
    <property type="entry name" value="HTH_MARR"/>
    <property type="match status" value="1"/>
</dbReference>
<dbReference type="PROSITE" id="PS01117">
    <property type="entry name" value="HTH_MARR_1"/>
    <property type="match status" value="1"/>
</dbReference>
<dbReference type="InterPro" id="IPR036388">
    <property type="entry name" value="WH-like_DNA-bd_sf"/>
</dbReference>
<dbReference type="EMBL" id="JBHMDM010000003">
    <property type="protein sequence ID" value="MFB9376433.1"/>
    <property type="molecule type" value="Genomic_DNA"/>
</dbReference>
<dbReference type="SUPFAM" id="SSF46785">
    <property type="entry name" value="Winged helix' DNA-binding domain"/>
    <property type="match status" value="1"/>
</dbReference>
<dbReference type="InterPro" id="IPR036390">
    <property type="entry name" value="WH_DNA-bd_sf"/>
</dbReference>
<comment type="caution">
    <text evidence="5">The sequence shown here is derived from an EMBL/GenBank/DDBJ whole genome shotgun (WGS) entry which is preliminary data.</text>
</comment>
<evidence type="ECO:0000259" key="4">
    <source>
        <dbReference type="SMART" id="SM00347"/>
    </source>
</evidence>
<evidence type="ECO:0000256" key="3">
    <source>
        <dbReference type="ARBA" id="ARBA00023163"/>
    </source>
</evidence>
<dbReference type="RefSeq" id="WP_380138346.1">
    <property type="nucleotide sequence ID" value="NZ_JBHLUI010000009.1"/>
</dbReference>
<accession>A0ABV5LQX0</accession>
<evidence type="ECO:0000256" key="1">
    <source>
        <dbReference type="ARBA" id="ARBA00023015"/>
    </source>
</evidence>
<protein>
    <submittedName>
        <fullName evidence="5">MarR family winged helix-turn-helix transcriptional regulator</fullName>
    </submittedName>
</protein>
<feature type="domain" description="HTH marR-type" evidence="4">
    <location>
        <begin position="26"/>
        <end position="132"/>
    </location>
</feature>
<evidence type="ECO:0000313" key="6">
    <source>
        <dbReference type="Proteomes" id="UP001589748"/>
    </source>
</evidence>
<name>A0ABV5LQX0_9ACTN</name>
<proteinExistence type="predicted"/>
<dbReference type="PRINTS" id="PR00598">
    <property type="entry name" value="HTHMARR"/>
</dbReference>
<sequence length="147" mass="16106">MPEPGRTAAAVEAWEALFRLQSTLLRRFEAEDVWGAEGLRGYDVLWTLGRCPQQRARLGELSASVLLPQPSLSRLVDRLAQRGLLRREADPQDGRGVLVVLTEDGARRQREIGGRHAAGIARQLADADPADLTALTDVCRTLTATLP</sequence>
<organism evidence="5 6">
    <name type="scientific">Kineococcus gynurae</name>
    <dbReference type="NCBI Taxonomy" id="452979"/>
    <lineage>
        <taxon>Bacteria</taxon>
        <taxon>Bacillati</taxon>
        <taxon>Actinomycetota</taxon>
        <taxon>Actinomycetes</taxon>
        <taxon>Kineosporiales</taxon>
        <taxon>Kineosporiaceae</taxon>
        <taxon>Kineococcus</taxon>
    </lineage>
</organism>
<dbReference type="InterPro" id="IPR000835">
    <property type="entry name" value="HTH_MarR-typ"/>
</dbReference>
<evidence type="ECO:0000256" key="2">
    <source>
        <dbReference type="ARBA" id="ARBA00023125"/>
    </source>
</evidence>
<dbReference type="PANTHER" id="PTHR39515:SF2">
    <property type="entry name" value="HTH-TYPE TRANSCRIPTIONAL REGULATOR RV0880"/>
    <property type="match status" value="1"/>
</dbReference>
<keyword evidence="6" id="KW-1185">Reference proteome</keyword>
<dbReference type="InterPro" id="IPR023187">
    <property type="entry name" value="Tscrpt_reg_MarR-type_CS"/>
</dbReference>
<dbReference type="Proteomes" id="UP001589748">
    <property type="component" value="Unassembled WGS sequence"/>
</dbReference>
<keyword evidence="1" id="KW-0805">Transcription regulation</keyword>
<keyword evidence="3" id="KW-0804">Transcription</keyword>
<evidence type="ECO:0000313" key="5">
    <source>
        <dbReference type="EMBL" id="MFB9376433.1"/>
    </source>
</evidence>